<dbReference type="Proteomes" id="UP000663828">
    <property type="component" value="Unassembled WGS sequence"/>
</dbReference>
<accession>A0A814WRK8</accession>
<comment type="caution">
    <text evidence="1">The sequence shown here is derived from an EMBL/GenBank/DDBJ whole genome shotgun (WGS) entry which is preliminary data.</text>
</comment>
<reference evidence="1" key="1">
    <citation type="submission" date="2021-02" db="EMBL/GenBank/DDBJ databases">
        <authorList>
            <person name="Nowell W R."/>
        </authorList>
    </citation>
    <scope>NUCLEOTIDE SEQUENCE</scope>
</reference>
<keyword evidence="3" id="KW-1185">Reference proteome</keyword>
<dbReference type="Proteomes" id="UP000663852">
    <property type="component" value="Unassembled WGS sequence"/>
</dbReference>
<name>A0A814WRK8_ADIRI</name>
<dbReference type="OrthoDB" id="10442666at2759"/>
<evidence type="ECO:0000313" key="2">
    <source>
        <dbReference type="EMBL" id="CAF1308030.1"/>
    </source>
</evidence>
<organism evidence="1 3">
    <name type="scientific">Adineta ricciae</name>
    <name type="common">Rotifer</name>
    <dbReference type="NCBI Taxonomy" id="249248"/>
    <lineage>
        <taxon>Eukaryota</taxon>
        <taxon>Metazoa</taxon>
        <taxon>Spiralia</taxon>
        <taxon>Gnathifera</taxon>
        <taxon>Rotifera</taxon>
        <taxon>Eurotatoria</taxon>
        <taxon>Bdelloidea</taxon>
        <taxon>Adinetida</taxon>
        <taxon>Adinetidae</taxon>
        <taxon>Adineta</taxon>
    </lineage>
</organism>
<protein>
    <submittedName>
        <fullName evidence="1">Uncharacterized protein</fullName>
    </submittedName>
</protein>
<evidence type="ECO:0000313" key="1">
    <source>
        <dbReference type="EMBL" id="CAF1205307.1"/>
    </source>
</evidence>
<proteinExistence type="predicted"/>
<gene>
    <name evidence="2" type="ORF">EDS130_LOCUS30980</name>
    <name evidence="1" type="ORF">XAT740_LOCUS23907</name>
</gene>
<dbReference type="AlphaFoldDB" id="A0A814WRK8"/>
<dbReference type="EMBL" id="CAJNOR010001826">
    <property type="protein sequence ID" value="CAF1205307.1"/>
    <property type="molecule type" value="Genomic_DNA"/>
</dbReference>
<evidence type="ECO:0000313" key="3">
    <source>
        <dbReference type="Proteomes" id="UP000663828"/>
    </source>
</evidence>
<dbReference type="EMBL" id="CAJNOJ010000222">
    <property type="protein sequence ID" value="CAF1308030.1"/>
    <property type="molecule type" value="Genomic_DNA"/>
</dbReference>
<sequence length="119" mass="13648">MNFNKTELTEKPLLEQTTEHNTLYAHSSCHHNCHLNCHLPETLEPGAVIFKGCAAMDSTGLSCMKCGRNRLLKLLKEYDIESLRRNYLTLIRAQDNYVEMSIKAFRGDQKDGIYQNLLS</sequence>